<accession>A0A834W5V3</accession>
<feature type="region of interest" description="Disordered" evidence="1">
    <location>
        <begin position="57"/>
        <end position="89"/>
    </location>
</feature>
<keyword evidence="3" id="KW-1185">Reference proteome</keyword>
<evidence type="ECO:0000256" key="1">
    <source>
        <dbReference type="SAM" id="MobiDB-lite"/>
    </source>
</evidence>
<comment type="caution">
    <text evidence="2">The sequence shown here is derived from an EMBL/GenBank/DDBJ whole genome shotgun (WGS) entry which is preliminary data.</text>
</comment>
<dbReference type="Proteomes" id="UP000634136">
    <property type="component" value="Unassembled WGS sequence"/>
</dbReference>
<organism evidence="2 3">
    <name type="scientific">Senna tora</name>
    <dbReference type="NCBI Taxonomy" id="362788"/>
    <lineage>
        <taxon>Eukaryota</taxon>
        <taxon>Viridiplantae</taxon>
        <taxon>Streptophyta</taxon>
        <taxon>Embryophyta</taxon>
        <taxon>Tracheophyta</taxon>
        <taxon>Spermatophyta</taxon>
        <taxon>Magnoliopsida</taxon>
        <taxon>eudicotyledons</taxon>
        <taxon>Gunneridae</taxon>
        <taxon>Pentapetalae</taxon>
        <taxon>rosids</taxon>
        <taxon>fabids</taxon>
        <taxon>Fabales</taxon>
        <taxon>Fabaceae</taxon>
        <taxon>Caesalpinioideae</taxon>
        <taxon>Cassia clade</taxon>
        <taxon>Senna</taxon>
    </lineage>
</organism>
<reference evidence="2" key="1">
    <citation type="submission" date="2020-09" db="EMBL/GenBank/DDBJ databases">
        <title>Genome-Enabled Discovery of Anthraquinone Biosynthesis in Senna tora.</title>
        <authorList>
            <person name="Kang S.-H."/>
            <person name="Pandey R.P."/>
            <person name="Lee C.-M."/>
            <person name="Sim J.-S."/>
            <person name="Jeong J.-T."/>
            <person name="Choi B.-S."/>
            <person name="Jung M."/>
            <person name="Ginzburg D."/>
            <person name="Zhao K."/>
            <person name="Won S.Y."/>
            <person name="Oh T.-J."/>
            <person name="Yu Y."/>
            <person name="Kim N.-H."/>
            <person name="Lee O.R."/>
            <person name="Lee T.-H."/>
            <person name="Bashyal P."/>
            <person name="Kim T.-S."/>
            <person name="Lee W.-H."/>
            <person name="Kawkins C."/>
            <person name="Kim C.-K."/>
            <person name="Kim J.S."/>
            <person name="Ahn B.O."/>
            <person name="Rhee S.Y."/>
            <person name="Sohng J.K."/>
        </authorList>
    </citation>
    <scope>NUCLEOTIDE SEQUENCE</scope>
    <source>
        <tissue evidence="2">Leaf</tissue>
    </source>
</reference>
<protein>
    <submittedName>
        <fullName evidence="2">Uncharacterized protein</fullName>
    </submittedName>
</protein>
<gene>
    <name evidence="2" type="ORF">G2W53_037200</name>
</gene>
<evidence type="ECO:0000313" key="2">
    <source>
        <dbReference type="EMBL" id="KAF7810457.1"/>
    </source>
</evidence>
<feature type="compositionally biased region" description="Basic and acidic residues" evidence="1">
    <location>
        <begin position="78"/>
        <end position="89"/>
    </location>
</feature>
<sequence>MYSRFGRIINDQDALGKKFSKCRTMLENPQESTMHETKLVSIQESGRFKDTTMKALSERDQRKLKRKSVDQEVTEYNPHFDEKSDQRKLKEESVALDVKSHHKRILPTLSYG</sequence>
<dbReference type="EMBL" id="JAAIUW010000011">
    <property type="protein sequence ID" value="KAF7810457.1"/>
    <property type="molecule type" value="Genomic_DNA"/>
</dbReference>
<proteinExistence type="predicted"/>
<name>A0A834W5V3_9FABA</name>
<dbReference type="AlphaFoldDB" id="A0A834W5V3"/>
<evidence type="ECO:0000313" key="3">
    <source>
        <dbReference type="Proteomes" id="UP000634136"/>
    </source>
</evidence>